<feature type="region of interest" description="Disordered" evidence="7">
    <location>
        <begin position="105"/>
        <end position="149"/>
    </location>
</feature>
<proteinExistence type="inferred from homology"/>
<dbReference type="AlphaFoldDB" id="A0A9P5SSU5"/>
<organism evidence="8 9">
    <name type="scientific">Podila minutissima</name>
    <dbReference type="NCBI Taxonomy" id="64525"/>
    <lineage>
        <taxon>Eukaryota</taxon>
        <taxon>Fungi</taxon>
        <taxon>Fungi incertae sedis</taxon>
        <taxon>Mucoromycota</taxon>
        <taxon>Mortierellomycotina</taxon>
        <taxon>Mortierellomycetes</taxon>
        <taxon>Mortierellales</taxon>
        <taxon>Mortierellaceae</taxon>
        <taxon>Podila</taxon>
    </lineage>
</organism>
<evidence type="ECO:0000313" key="8">
    <source>
        <dbReference type="EMBL" id="KAF9337807.1"/>
    </source>
</evidence>
<evidence type="ECO:0000256" key="2">
    <source>
        <dbReference type="ARBA" id="ARBA00022705"/>
    </source>
</evidence>
<evidence type="ECO:0000256" key="3">
    <source>
        <dbReference type="ARBA" id="ARBA00023125"/>
    </source>
</evidence>
<keyword evidence="2" id="KW-0235">DNA replication</keyword>
<dbReference type="GO" id="GO:0031390">
    <property type="term" value="C:Ctf18 RFC-like complex"/>
    <property type="evidence" value="ECO:0007669"/>
    <property type="project" value="InterPro"/>
</dbReference>
<name>A0A9P5SSU5_9FUNG</name>
<reference evidence="8" key="1">
    <citation type="journal article" date="2020" name="Fungal Divers.">
        <title>Resolving the Mortierellaceae phylogeny through synthesis of multi-gene phylogenetics and phylogenomics.</title>
        <authorList>
            <person name="Vandepol N."/>
            <person name="Liber J."/>
            <person name="Desiro A."/>
            <person name="Na H."/>
            <person name="Kennedy M."/>
            <person name="Barry K."/>
            <person name="Grigoriev I.V."/>
            <person name="Miller A.N."/>
            <person name="O'Donnell K."/>
            <person name="Stajich J.E."/>
            <person name="Bonito G."/>
        </authorList>
    </citation>
    <scope>NUCLEOTIDE SEQUENCE</scope>
    <source>
        <strain evidence="8">NVP1</strain>
    </source>
</reference>
<keyword evidence="3" id="KW-0238">DNA-binding</keyword>
<sequence length="213" mass="23376">MVLISIPAVVSDSKGASTVFATCPDTQSTILLEFQGVIEMDGSTFAGNKLGLLSILDGGVKAQLVIGNHRLEGKVIKLAKALMLIQKQKPPKDDKSMDKTVESTPMIQPTWHPGTQHYGNSTLDDRGPFSGPPSSPPHHDDDDTMTSVDYNPKMRQEQSKEFGEFNPLAPENLLKKTTFDSVAIIRQKILFNTMPIPIIHTERRGLTVIKRGV</sequence>
<dbReference type="GO" id="GO:0007064">
    <property type="term" value="P:mitotic sister chromatid cohesion"/>
    <property type="evidence" value="ECO:0007669"/>
    <property type="project" value="InterPro"/>
</dbReference>
<evidence type="ECO:0000256" key="7">
    <source>
        <dbReference type="SAM" id="MobiDB-lite"/>
    </source>
</evidence>
<dbReference type="Proteomes" id="UP000696485">
    <property type="component" value="Unassembled WGS sequence"/>
</dbReference>
<protein>
    <submittedName>
        <fullName evidence="8">Uncharacterized protein</fullName>
    </submittedName>
</protein>
<keyword evidence="5" id="KW-0131">Cell cycle</keyword>
<keyword evidence="4" id="KW-0539">Nucleus</keyword>
<keyword evidence="9" id="KW-1185">Reference proteome</keyword>
<dbReference type="PANTHER" id="PTHR28605">
    <property type="entry name" value="CTF8, CHROMOSOME TRANSMISSION FIDELITY FACTOR 8 HOMOLOG (S. CEREVISIAE)"/>
    <property type="match status" value="1"/>
</dbReference>
<comment type="caution">
    <text evidence="8">The sequence shown here is derived from an EMBL/GenBank/DDBJ whole genome shotgun (WGS) entry which is preliminary data.</text>
</comment>
<evidence type="ECO:0000313" key="9">
    <source>
        <dbReference type="Proteomes" id="UP000696485"/>
    </source>
</evidence>
<dbReference type="PANTHER" id="PTHR28605:SF1">
    <property type="entry name" value="CHROMOSOME TRANSMISSION FIDELITY FACTOR 8"/>
    <property type="match status" value="1"/>
</dbReference>
<evidence type="ECO:0000256" key="6">
    <source>
        <dbReference type="ARBA" id="ARBA00038447"/>
    </source>
</evidence>
<evidence type="ECO:0000256" key="1">
    <source>
        <dbReference type="ARBA" id="ARBA00004123"/>
    </source>
</evidence>
<dbReference type="InterPro" id="IPR018607">
    <property type="entry name" value="Ctf8"/>
</dbReference>
<dbReference type="Pfam" id="PF09696">
    <property type="entry name" value="Ctf8"/>
    <property type="match status" value="1"/>
</dbReference>
<evidence type="ECO:0000256" key="4">
    <source>
        <dbReference type="ARBA" id="ARBA00023242"/>
    </source>
</evidence>
<dbReference type="EMBL" id="JAAAUY010000016">
    <property type="protein sequence ID" value="KAF9337807.1"/>
    <property type="molecule type" value="Genomic_DNA"/>
</dbReference>
<gene>
    <name evidence="8" type="ORF">BG006_002527</name>
</gene>
<comment type="subcellular location">
    <subcellularLocation>
        <location evidence="1">Nucleus</location>
    </subcellularLocation>
</comment>
<evidence type="ECO:0000256" key="5">
    <source>
        <dbReference type="ARBA" id="ARBA00023306"/>
    </source>
</evidence>
<accession>A0A9P5SSU5</accession>
<dbReference type="GO" id="GO:0003677">
    <property type="term" value="F:DNA binding"/>
    <property type="evidence" value="ECO:0007669"/>
    <property type="project" value="UniProtKB-KW"/>
</dbReference>
<dbReference type="GO" id="GO:0006260">
    <property type="term" value="P:DNA replication"/>
    <property type="evidence" value="ECO:0007669"/>
    <property type="project" value="UniProtKB-KW"/>
</dbReference>
<comment type="similarity">
    <text evidence="6">Belongs to the CTF8 family.</text>
</comment>